<evidence type="ECO:0000256" key="2">
    <source>
        <dbReference type="SAM" id="MobiDB-lite"/>
    </source>
</evidence>
<feature type="region of interest" description="Disordered" evidence="2">
    <location>
        <begin position="219"/>
        <end position="251"/>
    </location>
</feature>
<feature type="compositionally biased region" description="Acidic residues" evidence="2">
    <location>
        <begin position="637"/>
        <end position="654"/>
    </location>
</feature>
<gene>
    <name evidence="5" type="ORF">DBRI00130_LOCUS9497</name>
</gene>
<dbReference type="PROSITE" id="PS50848">
    <property type="entry name" value="START"/>
    <property type="match status" value="1"/>
</dbReference>
<dbReference type="Gene3D" id="3.30.530.20">
    <property type="match status" value="1"/>
</dbReference>
<feature type="transmembrane region" description="Helical" evidence="3">
    <location>
        <begin position="67"/>
        <end position="88"/>
    </location>
</feature>
<sequence>MYHPLMSLTNEHTITTNERMISQNYFFRRKHKERWKNARGRRKVTAIVDSNDERRRTRIRHLPPDQAISFMILCYAMLIIIFLVSVVVDASATTPGKLSSSSAVADNSLSPGDENDGYLPNINELSTSPATQFKSASKMMKWMEDFGEAHNCHSSGFMPPPLKEKRKTIVQSIIRGGSTRVKEKNQPATSSSKKKKSKRRSNNTGFYYGLQEDVCFPSSSVSKRKSTKKLNKPKRNLFPGAPPPPMPITSSGTLADVMGEALVELREMREEIAALRDEMKYMKSRVKYERKRLSNTEEDDYEDEDDMVEHYTNEEDEKMLAHTPEQGVGSTVTRLKRRREFDRIGAEVEEWAHRLLFEEGGEEDGWKEIQCNKFVRKKFNSNGSTKCFMKWLPDQRGRHANPEYGDRKYPCIKCYATIDAPFEEVCSFLSNSDTMPTYNELVIDHRDIEEITPHSKICWSQCPQILFIKSRDFVTFCHLKWKRDGTQVVVNQACDHEDMPGVHEEKEGNTCRAFALRGANFIQRDPKNPDKTRFAILAHADPGGGLPEWTVKTAVNAVAPIEPFKLFHNINSQIIAAGPSPPRAEMVSSLSGRSARPGGLSQLGYACFWPNGGGLKEGFLHHEQQQHHQHDDSNLDQLDENLEHLDDDESSDKQ</sequence>
<feature type="region of interest" description="Disordered" evidence="2">
    <location>
        <begin position="622"/>
        <end position="654"/>
    </location>
</feature>
<dbReference type="SUPFAM" id="SSF55961">
    <property type="entry name" value="Bet v1-like"/>
    <property type="match status" value="1"/>
</dbReference>
<feature type="compositionally biased region" description="Low complexity" evidence="2">
    <location>
        <begin position="98"/>
        <end position="110"/>
    </location>
</feature>
<dbReference type="InterPro" id="IPR002913">
    <property type="entry name" value="START_lipid-bd_dom"/>
</dbReference>
<evidence type="ECO:0000313" key="5">
    <source>
        <dbReference type="EMBL" id="CAE4596928.1"/>
    </source>
</evidence>
<keyword evidence="3" id="KW-0812">Transmembrane</keyword>
<dbReference type="PANTHER" id="PTHR19308:SF56">
    <property type="entry name" value="START DOMAIN-CONTAINING PROTEIN"/>
    <property type="match status" value="1"/>
</dbReference>
<dbReference type="AlphaFoldDB" id="A0A7S4UNW6"/>
<proteinExistence type="predicted"/>
<keyword evidence="1" id="KW-0175">Coiled coil</keyword>
<dbReference type="GO" id="GO:0008289">
    <property type="term" value="F:lipid binding"/>
    <property type="evidence" value="ECO:0007669"/>
    <property type="project" value="InterPro"/>
</dbReference>
<dbReference type="CDD" id="cd00177">
    <property type="entry name" value="START"/>
    <property type="match status" value="1"/>
</dbReference>
<protein>
    <recommendedName>
        <fullName evidence="4">START domain-containing protein</fullName>
    </recommendedName>
</protein>
<evidence type="ECO:0000256" key="1">
    <source>
        <dbReference type="SAM" id="Coils"/>
    </source>
</evidence>
<dbReference type="PANTHER" id="PTHR19308">
    <property type="entry name" value="PHOSPHATIDYLCHOLINE TRANSFER PROTEIN"/>
    <property type="match status" value="1"/>
</dbReference>
<keyword evidence="3" id="KW-0472">Membrane</keyword>
<feature type="region of interest" description="Disordered" evidence="2">
    <location>
        <begin position="94"/>
        <end position="125"/>
    </location>
</feature>
<reference evidence="5" key="1">
    <citation type="submission" date="2021-01" db="EMBL/GenBank/DDBJ databases">
        <authorList>
            <person name="Corre E."/>
            <person name="Pelletier E."/>
            <person name="Niang G."/>
            <person name="Scheremetjew M."/>
            <person name="Finn R."/>
            <person name="Kale V."/>
            <person name="Holt S."/>
            <person name="Cochrane G."/>
            <person name="Meng A."/>
            <person name="Brown T."/>
            <person name="Cohen L."/>
        </authorList>
    </citation>
    <scope>NUCLEOTIDE SEQUENCE</scope>
    <source>
        <strain evidence="5">GSO104</strain>
    </source>
</reference>
<accession>A0A7S4UNW6</accession>
<evidence type="ECO:0000256" key="3">
    <source>
        <dbReference type="SAM" id="Phobius"/>
    </source>
</evidence>
<feature type="domain" description="START" evidence="4">
    <location>
        <begin position="362"/>
        <end position="555"/>
    </location>
</feature>
<feature type="coiled-coil region" evidence="1">
    <location>
        <begin position="258"/>
        <end position="285"/>
    </location>
</feature>
<dbReference type="EMBL" id="HBNS01011740">
    <property type="protein sequence ID" value="CAE4596928.1"/>
    <property type="molecule type" value="Transcribed_RNA"/>
</dbReference>
<dbReference type="Pfam" id="PF01852">
    <property type="entry name" value="START"/>
    <property type="match status" value="1"/>
</dbReference>
<feature type="compositionally biased region" description="Basic and acidic residues" evidence="2">
    <location>
        <begin position="622"/>
        <end position="633"/>
    </location>
</feature>
<organism evidence="5">
    <name type="scientific">Ditylum brightwellii</name>
    <dbReference type="NCBI Taxonomy" id="49249"/>
    <lineage>
        <taxon>Eukaryota</taxon>
        <taxon>Sar</taxon>
        <taxon>Stramenopiles</taxon>
        <taxon>Ochrophyta</taxon>
        <taxon>Bacillariophyta</taxon>
        <taxon>Mediophyceae</taxon>
        <taxon>Lithodesmiophycidae</taxon>
        <taxon>Lithodesmiales</taxon>
        <taxon>Lithodesmiaceae</taxon>
        <taxon>Ditylum</taxon>
    </lineage>
</organism>
<feature type="compositionally biased region" description="Basic residues" evidence="2">
    <location>
        <begin position="192"/>
        <end position="201"/>
    </location>
</feature>
<keyword evidence="3" id="KW-1133">Transmembrane helix</keyword>
<dbReference type="InterPro" id="IPR023393">
    <property type="entry name" value="START-like_dom_sf"/>
</dbReference>
<dbReference type="InterPro" id="IPR051213">
    <property type="entry name" value="START_lipid_transfer"/>
</dbReference>
<dbReference type="GO" id="GO:0005737">
    <property type="term" value="C:cytoplasm"/>
    <property type="evidence" value="ECO:0007669"/>
    <property type="project" value="UniProtKB-ARBA"/>
</dbReference>
<evidence type="ECO:0000259" key="4">
    <source>
        <dbReference type="PROSITE" id="PS50848"/>
    </source>
</evidence>
<name>A0A7S4UNW6_9STRA</name>
<feature type="region of interest" description="Disordered" evidence="2">
    <location>
        <begin position="173"/>
        <end position="203"/>
    </location>
</feature>
<feature type="compositionally biased region" description="Basic residues" evidence="2">
    <location>
        <begin position="222"/>
        <end position="235"/>
    </location>
</feature>